<name>A0A1B2ET54_9HYPH</name>
<keyword evidence="1" id="KW-0614">Plasmid</keyword>
<accession>A0A1B2ET54</accession>
<proteinExistence type="predicted"/>
<reference evidence="1" key="1">
    <citation type="submission" date="2016-07" db="EMBL/GenBank/DDBJ databases">
        <title>Microvirga ossetica sp. nov. a new species of rhizobia isolated from root nodules of the legume species Vicia alpestris Steven originated from North Ossetia region in the Caucasus.</title>
        <authorList>
            <person name="Safronova V.I."/>
            <person name="Kuznetsova I.G."/>
            <person name="Sazanova A.L."/>
            <person name="Belimov A."/>
            <person name="Andronov E."/>
            <person name="Osledkin Y.S."/>
            <person name="Onishchuk O.P."/>
            <person name="Kurchak O.N."/>
            <person name="Shaposhnikov A.I."/>
            <person name="Willems A."/>
            <person name="Tikhonovich I.A."/>
        </authorList>
    </citation>
    <scope>NUCLEOTIDE SEQUENCE [LARGE SCALE GENOMIC DNA]</scope>
    <source>
        <strain evidence="1">V5/3M</strain>
        <plasmid evidence="1">unnamed1</plasmid>
    </source>
</reference>
<dbReference type="KEGG" id="moc:BB934_33765"/>
<organism evidence="1">
    <name type="scientific">Microvirga ossetica</name>
    <dbReference type="NCBI Taxonomy" id="1882682"/>
    <lineage>
        <taxon>Bacteria</taxon>
        <taxon>Pseudomonadati</taxon>
        <taxon>Pseudomonadota</taxon>
        <taxon>Alphaproteobacteria</taxon>
        <taxon>Hyphomicrobiales</taxon>
        <taxon>Methylobacteriaceae</taxon>
        <taxon>Microvirga</taxon>
    </lineage>
</organism>
<dbReference type="EMBL" id="CP016617">
    <property type="protein sequence ID" value="ANY83153.1"/>
    <property type="molecule type" value="Genomic_DNA"/>
</dbReference>
<dbReference type="AlphaFoldDB" id="A0A1B2ET54"/>
<sequence length="119" mass="13245">MEQERGDPPLPPPERVVAGPMKPTRLIIIRQGSVAMERIVVTHIRDDLCLVSHQDQTLSAYTTEHEALSAAFAFASRCIQNGDKTVVVLTKEQGPGRASRRRAVAGCLLDGNWWHHSHR</sequence>
<protein>
    <submittedName>
        <fullName evidence="1">Uncharacterized protein</fullName>
    </submittedName>
</protein>
<geneLocation type="plasmid" evidence="1">
    <name>unnamed1</name>
</geneLocation>
<gene>
    <name evidence="1" type="ORF">BB934_33765</name>
</gene>
<evidence type="ECO:0000313" key="1">
    <source>
        <dbReference type="EMBL" id="ANY83153.1"/>
    </source>
</evidence>